<gene>
    <name evidence="10" type="primary">LOC102803829</name>
</gene>
<keyword evidence="9" id="KW-1185">Reference proteome</keyword>
<proteinExistence type="inferred from homology"/>
<dbReference type="PANTHER" id="PTHR11629">
    <property type="entry name" value="VACUOLAR PROTON ATPASES"/>
    <property type="match status" value="1"/>
</dbReference>
<keyword evidence="3 8" id="KW-0813">Transport</keyword>
<comment type="subcellular location">
    <subcellularLocation>
        <location evidence="1">Membrane</location>
        <topology evidence="1">Multi-pass membrane protein</topology>
    </subcellularLocation>
</comment>
<evidence type="ECO:0000256" key="5">
    <source>
        <dbReference type="ARBA" id="ARBA00022989"/>
    </source>
</evidence>
<dbReference type="InterPro" id="IPR002490">
    <property type="entry name" value="V-ATPase_116kDa_su"/>
</dbReference>
<keyword evidence="5 8" id="KW-1133">Transmembrane helix</keyword>
<evidence type="ECO:0000256" key="2">
    <source>
        <dbReference type="ARBA" id="ARBA00009904"/>
    </source>
</evidence>
<accession>A0ABM0LX58</accession>
<dbReference type="PANTHER" id="PTHR11629:SF63">
    <property type="entry name" value="V-TYPE PROTON ATPASE SUBUNIT A"/>
    <property type="match status" value="1"/>
</dbReference>
<comment type="caution">
    <text evidence="8">Lacks conserved residue(s) required for the propagation of feature annotation.</text>
</comment>
<evidence type="ECO:0000313" key="9">
    <source>
        <dbReference type="Proteomes" id="UP000694865"/>
    </source>
</evidence>
<feature type="transmembrane region" description="Helical" evidence="8">
    <location>
        <begin position="53"/>
        <end position="76"/>
    </location>
</feature>
<dbReference type="Proteomes" id="UP000694865">
    <property type="component" value="Unplaced"/>
</dbReference>
<keyword evidence="8" id="KW-0375">Hydrogen ion transport</keyword>
<feature type="non-terminal residue" evidence="10">
    <location>
        <position position="109"/>
    </location>
</feature>
<comment type="function">
    <text evidence="8">Essential component of the vacuolar proton pump (V-ATPase), a multimeric enzyme that catalyzes the translocation of protons across the membranes. Required for assembly and activity of the V-ATPase.</text>
</comment>
<name>A0ABM0LX58_SACKO</name>
<evidence type="ECO:0000256" key="4">
    <source>
        <dbReference type="ARBA" id="ARBA00022692"/>
    </source>
</evidence>
<feature type="non-terminal residue" evidence="10">
    <location>
        <position position="1"/>
    </location>
</feature>
<dbReference type="RefSeq" id="XP_006812349.1">
    <property type="nucleotide sequence ID" value="XM_006812286.1"/>
</dbReference>
<evidence type="ECO:0000256" key="1">
    <source>
        <dbReference type="ARBA" id="ARBA00004141"/>
    </source>
</evidence>
<feature type="transmembrane region" description="Helical" evidence="8">
    <location>
        <begin position="21"/>
        <end position="41"/>
    </location>
</feature>
<dbReference type="GeneID" id="102803829"/>
<evidence type="ECO:0000256" key="7">
    <source>
        <dbReference type="ARBA" id="ARBA00023136"/>
    </source>
</evidence>
<evidence type="ECO:0000256" key="8">
    <source>
        <dbReference type="RuleBase" id="RU361189"/>
    </source>
</evidence>
<keyword evidence="6 8" id="KW-0406">Ion transport</keyword>
<keyword evidence="4 8" id="KW-0812">Transmembrane</keyword>
<evidence type="ECO:0000256" key="6">
    <source>
        <dbReference type="ARBA" id="ARBA00023065"/>
    </source>
</evidence>
<evidence type="ECO:0000256" key="3">
    <source>
        <dbReference type="ARBA" id="ARBA00022448"/>
    </source>
</evidence>
<organism evidence="9 10">
    <name type="scientific">Saccoglossus kowalevskii</name>
    <name type="common">Acorn worm</name>
    <dbReference type="NCBI Taxonomy" id="10224"/>
    <lineage>
        <taxon>Eukaryota</taxon>
        <taxon>Metazoa</taxon>
        <taxon>Hemichordata</taxon>
        <taxon>Enteropneusta</taxon>
        <taxon>Harrimaniidae</taxon>
        <taxon>Saccoglossus</taxon>
    </lineage>
</organism>
<feature type="transmembrane region" description="Helical" evidence="8">
    <location>
        <begin position="88"/>
        <end position="106"/>
    </location>
</feature>
<protein>
    <recommendedName>
        <fullName evidence="8">V-type proton ATPase subunit a</fullName>
    </recommendedName>
</protein>
<keyword evidence="7 8" id="KW-0472">Membrane</keyword>
<dbReference type="Pfam" id="PF01496">
    <property type="entry name" value="V_ATPase_I"/>
    <property type="match status" value="1"/>
</dbReference>
<reference evidence="10" key="1">
    <citation type="submission" date="2025-08" db="UniProtKB">
        <authorList>
            <consortium name="RefSeq"/>
        </authorList>
    </citation>
    <scope>IDENTIFICATION</scope>
    <source>
        <tissue evidence="10">Testes</tissue>
    </source>
</reference>
<comment type="similarity">
    <text evidence="2 8">Belongs to the V-ATPase 116 kDa subunit family.</text>
</comment>
<sequence length="109" mass="12707">IWRQASNELTYTNSFKMKLSVIFGVMHMMFGVCLSLLNHTYFHRPLNIICEFIPQVLFLMCMFGYLVIMIFMKWFIFDAESSSQAPSLLITIINMFLLKPPGLLLYPGQ</sequence>
<evidence type="ECO:0000313" key="10">
    <source>
        <dbReference type="RefSeq" id="XP_006812349.1"/>
    </source>
</evidence>